<dbReference type="PANTHER" id="PTHR24416">
    <property type="entry name" value="TYROSINE-PROTEIN KINASE RECEPTOR"/>
    <property type="match status" value="1"/>
</dbReference>
<dbReference type="EMBL" id="JAWNGG020000277">
    <property type="protein sequence ID" value="KAK9295222.1"/>
    <property type="molecule type" value="Genomic_DNA"/>
</dbReference>
<dbReference type="SUPFAM" id="SSF56112">
    <property type="entry name" value="Protein kinase-like (PK-like)"/>
    <property type="match status" value="1"/>
</dbReference>
<dbReference type="CDD" id="cd00192">
    <property type="entry name" value="PTKc"/>
    <property type="match status" value="1"/>
</dbReference>
<evidence type="ECO:0000256" key="8">
    <source>
        <dbReference type="PROSITE-ProRule" id="PRU10141"/>
    </source>
</evidence>
<evidence type="ECO:0000256" key="7">
    <source>
        <dbReference type="ARBA" id="ARBA00051243"/>
    </source>
</evidence>
<dbReference type="InterPro" id="IPR008266">
    <property type="entry name" value="Tyr_kinase_AS"/>
</dbReference>
<evidence type="ECO:0000256" key="9">
    <source>
        <dbReference type="SAM" id="Phobius"/>
    </source>
</evidence>
<dbReference type="GO" id="GO:0004714">
    <property type="term" value="F:transmembrane receptor protein tyrosine kinase activity"/>
    <property type="evidence" value="ECO:0007669"/>
    <property type="project" value="UniProtKB-EC"/>
</dbReference>
<keyword evidence="2" id="KW-0808">Transferase</keyword>
<name>A0AAW0ZCE7_9HYME</name>
<comment type="subcellular location">
    <subcellularLocation>
        <location evidence="1">Membrane</location>
        <topology evidence="1">Single-pass membrane protein</topology>
    </subcellularLocation>
</comment>
<reference evidence="12 13" key="1">
    <citation type="submission" date="2024-05" db="EMBL/GenBank/DDBJ databases">
        <title>The nuclear and mitochondrial genome assemblies of Tetragonisca angustula (Apidae: Meliponini), a tiny yet remarkable pollinator in the Neotropics.</title>
        <authorList>
            <person name="Ferrari R."/>
            <person name="Ricardo P.C."/>
            <person name="Dias F.C."/>
            <person name="Araujo N.S."/>
            <person name="Soares D.O."/>
            <person name="Zhou Q.-S."/>
            <person name="Zhu C.-D."/>
            <person name="Coutinho L."/>
            <person name="Airas M.C."/>
            <person name="Batista T.M."/>
        </authorList>
    </citation>
    <scope>NUCLEOTIDE SEQUENCE [LARGE SCALE GENOMIC DNA]</scope>
    <source>
        <strain evidence="12">ASF017062</strain>
        <tissue evidence="12">Abdomen</tissue>
    </source>
</reference>
<feature type="signal peptide" evidence="10">
    <location>
        <begin position="1"/>
        <end position="25"/>
    </location>
</feature>
<keyword evidence="9" id="KW-0472">Membrane</keyword>
<dbReference type="PANTHER" id="PTHR24416:SF611">
    <property type="entry name" value="TYROSINE-PROTEIN KINASE TRANSMEMBRANE RECEPTOR ROR"/>
    <property type="match status" value="1"/>
</dbReference>
<keyword evidence="9" id="KW-0812">Transmembrane</keyword>
<dbReference type="SMART" id="SM00219">
    <property type="entry name" value="TyrKc"/>
    <property type="match status" value="1"/>
</dbReference>
<dbReference type="AlphaFoldDB" id="A0AAW0ZCE7"/>
<dbReference type="GO" id="GO:0005524">
    <property type="term" value="F:ATP binding"/>
    <property type="evidence" value="ECO:0007669"/>
    <property type="project" value="UniProtKB-UniRule"/>
</dbReference>
<dbReference type="InterPro" id="IPR017441">
    <property type="entry name" value="Protein_kinase_ATP_BS"/>
</dbReference>
<evidence type="ECO:0000256" key="2">
    <source>
        <dbReference type="ARBA" id="ARBA00022679"/>
    </source>
</evidence>
<feature type="transmembrane region" description="Helical" evidence="9">
    <location>
        <begin position="278"/>
        <end position="300"/>
    </location>
</feature>
<proteinExistence type="predicted"/>
<dbReference type="FunFam" id="1.10.510.10:FF:000554">
    <property type="entry name" value="Predicted protein"/>
    <property type="match status" value="1"/>
</dbReference>
<dbReference type="InterPro" id="IPR001245">
    <property type="entry name" value="Ser-Thr/Tyr_kinase_cat_dom"/>
</dbReference>
<evidence type="ECO:0000256" key="1">
    <source>
        <dbReference type="ARBA" id="ARBA00004167"/>
    </source>
</evidence>
<keyword evidence="9" id="KW-1133">Transmembrane helix</keyword>
<keyword evidence="13" id="KW-1185">Reference proteome</keyword>
<evidence type="ECO:0000256" key="3">
    <source>
        <dbReference type="ARBA" id="ARBA00022741"/>
    </source>
</evidence>
<dbReference type="GO" id="GO:0007169">
    <property type="term" value="P:cell surface receptor protein tyrosine kinase signaling pathway"/>
    <property type="evidence" value="ECO:0007669"/>
    <property type="project" value="TreeGrafter"/>
</dbReference>
<comment type="caution">
    <text evidence="12">The sequence shown here is derived from an EMBL/GenBank/DDBJ whole genome shotgun (WGS) entry which is preliminary data.</text>
</comment>
<keyword evidence="4" id="KW-0418">Kinase</keyword>
<dbReference type="InterPro" id="IPR011009">
    <property type="entry name" value="Kinase-like_dom_sf"/>
</dbReference>
<dbReference type="Pfam" id="PF07714">
    <property type="entry name" value="PK_Tyr_Ser-Thr"/>
    <property type="match status" value="1"/>
</dbReference>
<accession>A0AAW0ZCE7</accession>
<dbReference type="Gene3D" id="1.10.510.10">
    <property type="entry name" value="Transferase(Phosphotransferase) domain 1"/>
    <property type="match status" value="1"/>
</dbReference>
<evidence type="ECO:0000313" key="13">
    <source>
        <dbReference type="Proteomes" id="UP001432146"/>
    </source>
</evidence>
<protein>
    <recommendedName>
        <fullName evidence="11">Protein kinase domain-containing protein</fullName>
    </recommendedName>
</protein>
<evidence type="ECO:0000256" key="4">
    <source>
        <dbReference type="ARBA" id="ARBA00022777"/>
    </source>
</evidence>
<dbReference type="GO" id="GO:0043235">
    <property type="term" value="C:receptor complex"/>
    <property type="evidence" value="ECO:0007669"/>
    <property type="project" value="TreeGrafter"/>
</dbReference>
<evidence type="ECO:0000313" key="12">
    <source>
        <dbReference type="EMBL" id="KAK9295222.1"/>
    </source>
</evidence>
<dbReference type="PROSITE" id="PS00109">
    <property type="entry name" value="PROTEIN_KINASE_TYR"/>
    <property type="match status" value="1"/>
</dbReference>
<organism evidence="12 13">
    <name type="scientific">Tetragonisca angustula</name>
    <dbReference type="NCBI Taxonomy" id="166442"/>
    <lineage>
        <taxon>Eukaryota</taxon>
        <taxon>Metazoa</taxon>
        <taxon>Ecdysozoa</taxon>
        <taxon>Arthropoda</taxon>
        <taxon>Hexapoda</taxon>
        <taxon>Insecta</taxon>
        <taxon>Pterygota</taxon>
        <taxon>Neoptera</taxon>
        <taxon>Endopterygota</taxon>
        <taxon>Hymenoptera</taxon>
        <taxon>Apocrita</taxon>
        <taxon>Aculeata</taxon>
        <taxon>Apoidea</taxon>
        <taxon>Anthophila</taxon>
        <taxon>Apidae</taxon>
        <taxon>Tetragonisca</taxon>
    </lineage>
</organism>
<keyword evidence="3 8" id="KW-0547">Nucleotide-binding</keyword>
<dbReference type="InterPro" id="IPR000719">
    <property type="entry name" value="Prot_kinase_dom"/>
</dbReference>
<keyword evidence="5 8" id="KW-0067">ATP-binding</keyword>
<keyword evidence="10" id="KW-0732">Signal</keyword>
<dbReference type="Gene3D" id="3.30.200.20">
    <property type="entry name" value="Phosphorylase Kinase, domain 1"/>
    <property type="match status" value="1"/>
</dbReference>
<evidence type="ECO:0000256" key="10">
    <source>
        <dbReference type="SAM" id="SignalP"/>
    </source>
</evidence>
<evidence type="ECO:0000259" key="11">
    <source>
        <dbReference type="PROSITE" id="PS50011"/>
    </source>
</evidence>
<dbReference type="SMART" id="SM00220">
    <property type="entry name" value="S_TKc"/>
    <property type="match status" value="1"/>
</dbReference>
<feature type="binding site" evidence="8">
    <location>
        <position position="391"/>
    </location>
    <ligand>
        <name>ATP</name>
        <dbReference type="ChEBI" id="CHEBI:30616"/>
    </ligand>
</feature>
<feature type="chain" id="PRO_5044013276" description="Protein kinase domain-containing protein" evidence="10">
    <location>
        <begin position="26"/>
        <end position="730"/>
    </location>
</feature>
<evidence type="ECO:0000256" key="5">
    <source>
        <dbReference type="ARBA" id="ARBA00022840"/>
    </source>
</evidence>
<gene>
    <name evidence="12" type="ORF">QLX08_010373</name>
</gene>
<comment type="catalytic activity">
    <reaction evidence="7">
        <text>L-tyrosyl-[protein] + ATP = O-phospho-L-tyrosyl-[protein] + ADP + H(+)</text>
        <dbReference type="Rhea" id="RHEA:10596"/>
        <dbReference type="Rhea" id="RHEA-COMP:10136"/>
        <dbReference type="Rhea" id="RHEA-COMP:20101"/>
        <dbReference type="ChEBI" id="CHEBI:15378"/>
        <dbReference type="ChEBI" id="CHEBI:30616"/>
        <dbReference type="ChEBI" id="CHEBI:46858"/>
        <dbReference type="ChEBI" id="CHEBI:61978"/>
        <dbReference type="ChEBI" id="CHEBI:456216"/>
        <dbReference type="EC" id="2.7.10.1"/>
    </reaction>
</comment>
<feature type="domain" description="Protein kinase" evidence="11">
    <location>
        <begin position="361"/>
        <end position="704"/>
    </location>
</feature>
<dbReference type="InterPro" id="IPR020635">
    <property type="entry name" value="Tyr_kinase_cat_dom"/>
</dbReference>
<evidence type="ECO:0000256" key="6">
    <source>
        <dbReference type="ARBA" id="ARBA00023137"/>
    </source>
</evidence>
<keyword evidence="6" id="KW-0829">Tyrosine-protein kinase</keyword>
<dbReference type="PROSITE" id="PS00107">
    <property type="entry name" value="PROTEIN_KINASE_ATP"/>
    <property type="match status" value="1"/>
</dbReference>
<dbReference type="Proteomes" id="UP001432146">
    <property type="component" value="Unassembled WGS sequence"/>
</dbReference>
<dbReference type="PROSITE" id="PS50011">
    <property type="entry name" value="PROTEIN_KINASE_DOM"/>
    <property type="match status" value="1"/>
</dbReference>
<dbReference type="InterPro" id="IPR050122">
    <property type="entry name" value="RTK"/>
</dbReference>
<dbReference type="GO" id="GO:0005886">
    <property type="term" value="C:plasma membrane"/>
    <property type="evidence" value="ECO:0007669"/>
    <property type="project" value="TreeGrafter"/>
</dbReference>
<sequence>MLARIRSLLIHVALVLSHLYNENYAKNTNEFVGAVRNLSVKFLQGWNDEEKHDAYEFLKLNVSWLPPNSTKQPSSYSVIITGIPIRGESTVAECPKGSFFSVLKGNAKHNIVFPEYNDLFNIPDLYVQPNCSYKVRVFANPRSKRVLNAPEVVYTVPSNCVNASTTLPIPKVNTLQREDEIVATWSPTFNASNVRYYKISIGVPLFLSKKGLPVYNMTELALIPPNKTMFSWDLKANNRHAKVKNGYKIVVNAVDRRGCTGSAGDVVVHSVSPTSRNMWLVSIGILTSCILFGIASFLLYRNYNFFAIRKSSKPGMHAISGYKCKLTRTILGAYNALYIEYESEEGYMVDTDNLNVPFKSVRLMRELGTGQFGKVYLGRLDDKGKTLVAVKMSRQIGTSKDSEARQEFIKEIEIMRIAGSHPHLVSLVGYCVQPTEPTCIVLEYMQGGDLLTYLRDQRNQQFLYDSVYDSTMRNETNNYKSDQCTNIADNSREGIDVSKTLYATMCSVVRNKINNFKSKRCTNVTNDYREATDNKENWIGRMKGRRFLKFATEIAAGMEHLEAKRITHRDLAARNILLSANLTVKISDFGLSRNGIYVIKNVEEKTRRLPIRWMSPEALYKLAFSSKSDVWSFGVVLWEICTLGDFPYANVQDDRVFRHIVRENGRLEQPDNVPPSVCNLMQSCWVTECENRPNFTQLLSELRILTASFDDSFRTIPNPCYALAHPDKFT</sequence>